<dbReference type="Proteomes" id="UP001189429">
    <property type="component" value="Unassembled WGS sequence"/>
</dbReference>
<sequence length="118" mass="12724">MLTNRGTACYSAPEIHAQRIWNERVDLWSGGLSICFMLLGRLPFRAGRDSVRRALKSGLAPPMDFCKLPWLLGNLAQQCLAPDPCDRPPAVELLAHPAFGDGSARAAGCCARGCRDAG</sequence>
<protein>
    <recommendedName>
        <fullName evidence="4">Protein kinase domain-containing protein</fullName>
    </recommendedName>
</protein>
<evidence type="ECO:0000256" key="3">
    <source>
        <dbReference type="ARBA" id="ARBA00022840"/>
    </source>
</evidence>
<dbReference type="InterPro" id="IPR051931">
    <property type="entry name" value="PAK3-like"/>
</dbReference>
<evidence type="ECO:0000313" key="6">
    <source>
        <dbReference type="Proteomes" id="UP001189429"/>
    </source>
</evidence>
<dbReference type="InterPro" id="IPR011009">
    <property type="entry name" value="Kinase-like_dom_sf"/>
</dbReference>
<name>A0ABN9PT80_9DINO</name>
<evidence type="ECO:0000313" key="5">
    <source>
        <dbReference type="EMBL" id="CAK0796385.1"/>
    </source>
</evidence>
<keyword evidence="2" id="KW-0547">Nucleotide-binding</keyword>
<dbReference type="Gene3D" id="1.10.510.10">
    <property type="entry name" value="Transferase(Phosphotransferase) domain 1"/>
    <property type="match status" value="1"/>
</dbReference>
<evidence type="ECO:0000259" key="4">
    <source>
        <dbReference type="PROSITE" id="PS50011"/>
    </source>
</evidence>
<dbReference type="PANTHER" id="PTHR45832">
    <property type="entry name" value="SERINE/THREONINE-PROTEIN KINASE SAMKA-RELATED-RELATED"/>
    <property type="match status" value="1"/>
</dbReference>
<dbReference type="EMBL" id="CAUYUJ010001536">
    <property type="protein sequence ID" value="CAK0796385.1"/>
    <property type="molecule type" value="Genomic_DNA"/>
</dbReference>
<comment type="similarity">
    <text evidence="1">Belongs to the protein kinase superfamily. STE Ser/Thr protein kinase family. STE20 subfamily.</text>
</comment>
<dbReference type="InterPro" id="IPR000719">
    <property type="entry name" value="Prot_kinase_dom"/>
</dbReference>
<keyword evidence="3" id="KW-0067">ATP-binding</keyword>
<gene>
    <name evidence="5" type="ORF">PCOR1329_LOCUS5780</name>
</gene>
<comment type="caution">
    <text evidence="5">The sequence shown here is derived from an EMBL/GenBank/DDBJ whole genome shotgun (WGS) entry which is preliminary data.</text>
</comment>
<accession>A0ABN9PT80</accession>
<reference evidence="5" key="1">
    <citation type="submission" date="2023-10" db="EMBL/GenBank/DDBJ databases">
        <authorList>
            <person name="Chen Y."/>
            <person name="Shah S."/>
            <person name="Dougan E. K."/>
            <person name="Thang M."/>
            <person name="Chan C."/>
        </authorList>
    </citation>
    <scope>NUCLEOTIDE SEQUENCE [LARGE SCALE GENOMIC DNA]</scope>
</reference>
<dbReference type="Pfam" id="PF00069">
    <property type="entry name" value="Pkinase"/>
    <property type="match status" value="1"/>
</dbReference>
<evidence type="ECO:0000256" key="1">
    <source>
        <dbReference type="ARBA" id="ARBA00008874"/>
    </source>
</evidence>
<dbReference type="PROSITE" id="PS50011">
    <property type="entry name" value="PROTEIN_KINASE_DOM"/>
    <property type="match status" value="1"/>
</dbReference>
<keyword evidence="6" id="KW-1185">Reference proteome</keyword>
<organism evidence="5 6">
    <name type="scientific">Prorocentrum cordatum</name>
    <dbReference type="NCBI Taxonomy" id="2364126"/>
    <lineage>
        <taxon>Eukaryota</taxon>
        <taxon>Sar</taxon>
        <taxon>Alveolata</taxon>
        <taxon>Dinophyceae</taxon>
        <taxon>Prorocentrales</taxon>
        <taxon>Prorocentraceae</taxon>
        <taxon>Prorocentrum</taxon>
    </lineage>
</organism>
<proteinExistence type="inferred from homology"/>
<dbReference type="SUPFAM" id="SSF56112">
    <property type="entry name" value="Protein kinase-like (PK-like)"/>
    <property type="match status" value="1"/>
</dbReference>
<feature type="domain" description="Protein kinase" evidence="4">
    <location>
        <begin position="1"/>
        <end position="99"/>
    </location>
</feature>
<dbReference type="PANTHER" id="PTHR45832:SF22">
    <property type="entry name" value="SERINE_THREONINE-PROTEIN KINASE SAMKA-RELATED"/>
    <property type="match status" value="1"/>
</dbReference>
<evidence type="ECO:0000256" key="2">
    <source>
        <dbReference type="ARBA" id="ARBA00022741"/>
    </source>
</evidence>